<gene>
    <name evidence="2" type="ORF">QJS10_CPB14g01339</name>
</gene>
<reference evidence="2" key="1">
    <citation type="journal article" date="2023" name="Nat. Commun.">
        <title>Diploid and tetraploid genomes of Acorus and the evolution of monocots.</title>
        <authorList>
            <person name="Ma L."/>
            <person name="Liu K.W."/>
            <person name="Li Z."/>
            <person name="Hsiao Y.Y."/>
            <person name="Qi Y."/>
            <person name="Fu T."/>
            <person name="Tang G.D."/>
            <person name="Zhang D."/>
            <person name="Sun W.H."/>
            <person name="Liu D.K."/>
            <person name="Li Y."/>
            <person name="Chen G.Z."/>
            <person name="Liu X.D."/>
            <person name="Liao X.Y."/>
            <person name="Jiang Y.T."/>
            <person name="Yu X."/>
            <person name="Hao Y."/>
            <person name="Huang J."/>
            <person name="Zhao X.W."/>
            <person name="Ke S."/>
            <person name="Chen Y.Y."/>
            <person name="Wu W.L."/>
            <person name="Hsu J.L."/>
            <person name="Lin Y.F."/>
            <person name="Huang M.D."/>
            <person name="Li C.Y."/>
            <person name="Huang L."/>
            <person name="Wang Z.W."/>
            <person name="Zhao X."/>
            <person name="Zhong W.Y."/>
            <person name="Peng D.H."/>
            <person name="Ahmad S."/>
            <person name="Lan S."/>
            <person name="Zhang J.S."/>
            <person name="Tsai W.C."/>
            <person name="Van de Peer Y."/>
            <person name="Liu Z.J."/>
        </authorList>
    </citation>
    <scope>NUCLEOTIDE SEQUENCE</scope>
    <source>
        <strain evidence="2">CP</strain>
    </source>
</reference>
<accession>A0AAV9DE87</accession>
<comment type="caution">
    <text evidence="2">The sequence shown here is derived from an EMBL/GenBank/DDBJ whole genome shotgun (WGS) entry which is preliminary data.</text>
</comment>
<dbReference type="Proteomes" id="UP001180020">
    <property type="component" value="Unassembled WGS sequence"/>
</dbReference>
<feature type="region of interest" description="Disordered" evidence="1">
    <location>
        <begin position="1"/>
        <end position="26"/>
    </location>
</feature>
<protein>
    <submittedName>
        <fullName evidence="2">Uncharacterized protein</fullName>
    </submittedName>
</protein>
<keyword evidence="3" id="KW-1185">Reference proteome</keyword>
<name>A0AAV9DE87_ACOCL</name>
<evidence type="ECO:0000313" key="2">
    <source>
        <dbReference type="EMBL" id="KAK1298713.1"/>
    </source>
</evidence>
<dbReference type="AlphaFoldDB" id="A0AAV9DE87"/>
<dbReference type="EMBL" id="JAUJYO010000014">
    <property type="protein sequence ID" value="KAK1298713.1"/>
    <property type="molecule type" value="Genomic_DNA"/>
</dbReference>
<sequence>MTHCGPIGSGPNTSNNTLSGLSLHPPLHLGSGHTSWPAALGIKQRSNVLVFSGDSTNL</sequence>
<organism evidence="2 3">
    <name type="scientific">Acorus calamus</name>
    <name type="common">Sweet flag</name>
    <dbReference type="NCBI Taxonomy" id="4465"/>
    <lineage>
        <taxon>Eukaryota</taxon>
        <taxon>Viridiplantae</taxon>
        <taxon>Streptophyta</taxon>
        <taxon>Embryophyta</taxon>
        <taxon>Tracheophyta</taxon>
        <taxon>Spermatophyta</taxon>
        <taxon>Magnoliopsida</taxon>
        <taxon>Liliopsida</taxon>
        <taxon>Acoraceae</taxon>
        <taxon>Acorus</taxon>
    </lineage>
</organism>
<proteinExistence type="predicted"/>
<reference evidence="2" key="2">
    <citation type="submission" date="2023-06" db="EMBL/GenBank/DDBJ databases">
        <authorList>
            <person name="Ma L."/>
            <person name="Liu K.-W."/>
            <person name="Li Z."/>
            <person name="Hsiao Y.-Y."/>
            <person name="Qi Y."/>
            <person name="Fu T."/>
            <person name="Tang G."/>
            <person name="Zhang D."/>
            <person name="Sun W.-H."/>
            <person name="Liu D.-K."/>
            <person name="Li Y."/>
            <person name="Chen G.-Z."/>
            <person name="Liu X.-D."/>
            <person name="Liao X.-Y."/>
            <person name="Jiang Y.-T."/>
            <person name="Yu X."/>
            <person name="Hao Y."/>
            <person name="Huang J."/>
            <person name="Zhao X.-W."/>
            <person name="Ke S."/>
            <person name="Chen Y.-Y."/>
            <person name="Wu W.-L."/>
            <person name="Hsu J.-L."/>
            <person name="Lin Y.-F."/>
            <person name="Huang M.-D."/>
            <person name="Li C.-Y."/>
            <person name="Huang L."/>
            <person name="Wang Z.-W."/>
            <person name="Zhao X."/>
            <person name="Zhong W.-Y."/>
            <person name="Peng D.-H."/>
            <person name="Ahmad S."/>
            <person name="Lan S."/>
            <person name="Zhang J.-S."/>
            <person name="Tsai W.-C."/>
            <person name="Van De Peer Y."/>
            <person name="Liu Z.-J."/>
        </authorList>
    </citation>
    <scope>NUCLEOTIDE SEQUENCE</scope>
    <source>
        <strain evidence="2">CP</strain>
        <tissue evidence="2">Leaves</tissue>
    </source>
</reference>
<evidence type="ECO:0000313" key="3">
    <source>
        <dbReference type="Proteomes" id="UP001180020"/>
    </source>
</evidence>
<evidence type="ECO:0000256" key="1">
    <source>
        <dbReference type="SAM" id="MobiDB-lite"/>
    </source>
</evidence>